<feature type="transmembrane region" description="Helical" evidence="8">
    <location>
        <begin position="347"/>
        <end position="368"/>
    </location>
</feature>
<dbReference type="GO" id="GO:0005886">
    <property type="term" value="C:plasma membrane"/>
    <property type="evidence" value="ECO:0007669"/>
    <property type="project" value="UniProtKB-SubCell"/>
</dbReference>
<dbReference type="AlphaFoldDB" id="A0A9P4L916"/>
<evidence type="ECO:0000313" key="10">
    <source>
        <dbReference type="EMBL" id="KAF1845917.1"/>
    </source>
</evidence>
<keyword evidence="11" id="KW-1185">Reference proteome</keyword>
<evidence type="ECO:0000256" key="7">
    <source>
        <dbReference type="SAM" id="MobiDB-lite"/>
    </source>
</evidence>
<evidence type="ECO:0000256" key="6">
    <source>
        <dbReference type="ARBA" id="ARBA00023136"/>
    </source>
</evidence>
<reference evidence="10" key="1">
    <citation type="submission" date="2020-01" db="EMBL/GenBank/DDBJ databases">
        <authorList>
            <consortium name="DOE Joint Genome Institute"/>
            <person name="Haridas S."/>
            <person name="Albert R."/>
            <person name="Binder M."/>
            <person name="Bloem J."/>
            <person name="Labutti K."/>
            <person name="Salamov A."/>
            <person name="Andreopoulos B."/>
            <person name="Baker S.E."/>
            <person name="Barry K."/>
            <person name="Bills G."/>
            <person name="Bluhm B.H."/>
            <person name="Cannon C."/>
            <person name="Castanera R."/>
            <person name="Culley D.E."/>
            <person name="Daum C."/>
            <person name="Ezra D."/>
            <person name="Gonzalez J.B."/>
            <person name="Henrissat B."/>
            <person name="Kuo A."/>
            <person name="Liang C."/>
            <person name="Lipzen A."/>
            <person name="Lutzoni F."/>
            <person name="Magnuson J."/>
            <person name="Mondo S."/>
            <person name="Nolan M."/>
            <person name="Ohm R."/>
            <person name="Pangilinan J."/>
            <person name="Park H.-J."/>
            <person name="Ramirez L."/>
            <person name="Alfaro M."/>
            <person name="Sun H."/>
            <person name="Tritt A."/>
            <person name="Yoshinaga Y."/>
            <person name="Zwiers L.-H."/>
            <person name="Turgeon B.G."/>
            <person name="Goodwin S.B."/>
            <person name="Spatafora J.W."/>
            <person name="Crous P.W."/>
            <person name="Grigoriev I.V."/>
        </authorList>
    </citation>
    <scope>NUCLEOTIDE SEQUENCE</scope>
    <source>
        <strain evidence="10">CBS 394.84</strain>
    </source>
</reference>
<dbReference type="PANTHER" id="PTHR23501">
    <property type="entry name" value="MAJOR FACILITATOR SUPERFAMILY"/>
    <property type="match status" value="1"/>
</dbReference>
<evidence type="ECO:0000256" key="2">
    <source>
        <dbReference type="ARBA" id="ARBA00007520"/>
    </source>
</evidence>
<dbReference type="EMBL" id="ML976616">
    <property type="protein sequence ID" value="KAF1845917.1"/>
    <property type="molecule type" value="Genomic_DNA"/>
</dbReference>
<feature type="transmembrane region" description="Helical" evidence="8">
    <location>
        <begin position="438"/>
        <end position="461"/>
    </location>
</feature>
<evidence type="ECO:0000256" key="5">
    <source>
        <dbReference type="ARBA" id="ARBA00022989"/>
    </source>
</evidence>
<evidence type="ECO:0000259" key="9">
    <source>
        <dbReference type="PROSITE" id="PS50850"/>
    </source>
</evidence>
<dbReference type="CDD" id="cd17502">
    <property type="entry name" value="MFS_Azr1_MDR_like"/>
    <property type="match status" value="1"/>
</dbReference>
<feature type="region of interest" description="Disordered" evidence="7">
    <location>
        <begin position="1"/>
        <end position="31"/>
    </location>
</feature>
<feature type="transmembrane region" description="Helical" evidence="8">
    <location>
        <begin position="85"/>
        <end position="104"/>
    </location>
</feature>
<organism evidence="10 11">
    <name type="scientific">Cucurbitaria berberidis CBS 394.84</name>
    <dbReference type="NCBI Taxonomy" id="1168544"/>
    <lineage>
        <taxon>Eukaryota</taxon>
        <taxon>Fungi</taxon>
        <taxon>Dikarya</taxon>
        <taxon>Ascomycota</taxon>
        <taxon>Pezizomycotina</taxon>
        <taxon>Dothideomycetes</taxon>
        <taxon>Pleosporomycetidae</taxon>
        <taxon>Pleosporales</taxon>
        <taxon>Pleosporineae</taxon>
        <taxon>Cucurbitariaceae</taxon>
        <taxon>Cucurbitaria</taxon>
    </lineage>
</organism>
<dbReference type="PANTHER" id="PTHR23501:SF158">
    <property type="entry name" value="TRANSPORTER, PUTATIVE (AFU_ORTHOLOGUE AFUA_5G14490)-RELATED"/>
    <property type="match status" value="1"/>
</dbReference>
<dbReference type="InterPro" id="IPR020846">
    <property type="entry name" value="MFS_dom"/>
</dbReference>
<accession>A0A9P4L916</accession>
<keyword evidence="4 8" id="KW-0812">Transmembrane</keyword>
<feature type="transmembrane region" description="Helical" evidence="8">
    <location>
        <begin position="377"/>
        <end position="398"/>
    </location>
</feature>
<evidence type="ECO:0000256" key="3">
    <source>
        <dbReference type="ARBA" id="ARBA00022475"/>
    </source>
</evidence>
<dbReference type="PROSITE" id="PS50850">
    <property type="entry name" value="MFS"/>
    <property type="match status" value="1"/>
</dbReference>
<dbReference type="Gene3D" id="1.20.1720.10">
    <property type="entry name" value="Multidrug resistance protein D"/>
    <property type="match status" value="1"/>
</dbReference>
<comment type="caution">
    <text evidence="10">The sequence shown here is derived from an EMBL/GenBank/DDBJ whole genome shotgun (WGS) entry which is preliminary data.</text>
</comment>
<comment type="similarity">
    <text evidence="2">Belongs to the major facilitator superfamily. TCR/Tet family.</text>
</comment>
<feature type="transmembrane region" description="Helical" evidence="8">
    <location>
        <begin position="206"/>
        <end position="227"/>
    </location>
</feature>
<evidence type="ECO:0000256" key="1">
    <source>
        <dbReference type="ARBA" id="ARBA00004651"/>
    </source>
</evidence>
<dbReference type="OrthoDB" id="10021397at2759"/>
<evidence type="ECO:0000256" key="4">
    <source>
        <dbReference type="ARBA" id="ARBA00022692"/>
    </source>
</evidence>
<feature type="transmembrane region" description="Helical" evidence="8">
    <location>
        <begin position="310"/>
        <end position="327"/>
    </location>
</feature>
<dbReference type="InterPro" id="IPR036259">
    <property type="entry name" value="MFS_trans_sf"/>
</dbReference>
<dbReference type="RefSeq" id="XP_040788480.1">
    <property type="nucleotide sequence ID" value="XM_040934954.1"/>
</dbReference>
<keyword evidence="5 8" id="KW-1133">Transmembrane helix</keyword>
<feature type="transmembrane region" description="Helical" evidence="8">
    <location>
        <begin position="404"/>
        <end position="426"/>
    </location>
</feature>
<proteinExistence type="inferred from homology"/>
<feature type="transmembrane region" description="Helical" evidence="8">
    <location>
        <begin position="265"/>
        <end position="289"/>
    </location>
</feature>
<feature type="transmembrane region" description="Helical" evidence="8">
    <location>
        <begin position="149"/>
        <end position="168"/>
    </location>
</feature>
<dbReference type="Pfam" id="PF07690">
    <property type="entry name" value="MFS_1"/>
    <property type="match status" value="1"/>
</dbReference>
<feature type="transmembrane region" description="Helical" evidence="8">
    <location>
        <begin position="49"/>
        <end position="73"/>
    </location>
</feature>
<feature type="transmembrane region" description="Helical" evidence="8">
    <location>
        <begin position="521"/>
        <end position="538"/>
    </location>
</feature>
<dbReference type="Proteomes" id="UP000800039">
    <property type="component" value="Unassembled WGS sequence"/>
</dbReference>
<dbReference type="SUPFAM" id="SSF103473">
    <property type="entry name" value="MFS general substrate transporter"/>
    <property type="match status" value="1"/>
</dbReference>
<dbReference type="GeneID" id="63852205"/>
<keyword evidence="6 8" id="KW-0472">Membrane</keyword>
<dbReference type="PRINTS" id="PR01036">
    <property type="entry name" value="TCRTETB"/>
</dbReference>
<comment type="subcellular location">
    <subcellularLocation>
        <location evidence="1">Cell membrane</location>
        <topology evidence="1">Multi-pass membrane protein</topology>
    </subcellularLocation>
</comment>
<feature type="domain" description="Major facilitator superfamily (MFS) profile" evidence="9">
    <location>
        <begin position="51"/>
        <end position="543"/>
    </location>
</feature>
<name>A0A9P4L916_9PLEO</name>
<dbReference type="GO" id="GO:0022857">
    <property type="term" value="F:transmembrane transporter activity"/>
    <property type="evidence" value="ECO:0007669"/>
    <property type="project" value="InterPro"/>
</dbReference>
<sequence>MEREIEMVPLGPTESQKSRPPAEQKDGTQLGRNISVASDGKARGKLRMVAILTALFLSLFVAALDATIVATAAPTISRDLNSAAGYTWIGGAFLLANAASGPIWAKLSDIWGRKLIVLAALAMFFVSSAVCATAKTMEALIIGRAFQGAAGGGLILLVHVCISDLFSLRQRSLLMGFTEGIWALAGGVGPVLGGVFASLVSWRWCFYINLPISGFAAVLIILFLDIQHEHTSFKDGMKAIDWFGMFTFLGCTLMILLGLDFGGVLFPWGSAKVIALLVVGGIMIFAFVYSEARVAKYPLIPMTLFQRRSNVAAFAVAFFHGFVFIAGEYYMPLYFQAVLEASPLRSGLLLLPFIVTGAVAGVIAGVVIHRTGHFHEIMWIGTFFLTVGFGLFISFDAFTTTAKAVGFVMIAGLGSGILFEAPMLAVQSQVEQRDVASATATISFVRNIALSISTIIGGTIFQNSMTNRAPFLRAAGLPAELLDQLDGASAMANVMLPGKLENPIWERAAKQAFAYATRNMWITYTVFAFLSFVASLFVEAAHLGTEHIETVTGLRKEKALPETNDS</sequence>
<dbReference type="FunFam" id="1.20.1720.10:FF:000014">
    <property type="entry name" value="MFS drug transporter, putative"/>
    <property type="match status" value="1"/>
</dbReference>
<feature type="compositionally biased region" description="Basic and acidic residues" evidence="7">
    <location>
        <begin position="16"/>
        <end position="26"/>
    </location>
</feature>
<feature type="transmembrane region" description="Helical" evidence="8">
    <location>
        <begin position="116"/>
        <end position="137"/>
    </location>
</feature>
<evidence type="ECO:0000256" key="8">
    <source>
        <dbReference type="SAM" id="Phobius"/>
    </source>
</evidence>
<feature type="transmembrane region" description="Helical" evidence="8">
    <location>
        <begin position="239"/>
        <end position="259"/>
    </location>
</feature>
<gene>
    <name evidence="10" type="ORF">K460DRAFT_377250</name>
</gene>
<feature type="transmembrane region" description="Helical" evidence="8">
    <location>
        <begin position="180"/>
        <end position="200"/>
    </location>
</feature>
<dbReference type="Gene3D" id="1.20.1250.20">
    <property type="entry name" value="MFS general substrate transporter like domains"/>
    <property type="match status" value="1"/>
</dbReference>
<protein>
    <submittedName>
        <fullName evidence="10">MFS transporter-like protein</fullName>
    </submittedName>
</protein>
<keyword evidence="3" id="KW-1003">Cell membrane</keyword>
<evidence type="ECO:0000313" key="11">
    <source>
        <dbReference type="Proteomes" id="UP000800039"/>
    </source>
</evidence>
<dbReference type="InterPro" id="IPR011701">
    <property type="entry name" value="MFS"/>
</dbReference>